<dbReference type="Proteomes" id="UP000002279">
    <property type="component" value="Chromosome 3"/>
</dbReference>
<dbReference type="GeneID" id="100084039"/>
<accession>F7ATQ9</accession>
<evidence type="ECO:0000256" key="7">
    <source>
        <dbReference type="ARBA" id="ARBA00023273"/>
    </source>
</evidence>
<keyword evidence="6" id="KW-0206">Cytoskeleton</keyword>
<evidence type="ECO:0000256" key="4">
    <source>
        <dbReference type="ARBA" id="ARBA00022846"/>
    </source>
</evidence>
<dbReference type="PANTHER" id="PTHR23356:SF16">
    <property type="entry name" value="DPY30 DOMAIN CONTAINING 2"/>
    <property type="match status" value="1"/>
</dbReference>
<dbReference type="GeneTree" id="ENSGT00940000161631"/>
<dbReference type="KEGG" id="oaa:100084039"/>
<dbReference type="AlphaFoldDB" id="F7ATQ9"/>
<dbReference type="CDD" id="cd22966">
    <property type="entry name" value="DD_DYDC-like"/>
    <property type="match status" value="1"/>
</dbReference>
<comment type="function">
    <text evidence="8">Functions as part of axonemal radial spoke complexes that play an important part in the motility of sperm and cilia. Plays a crucial role during acrosome biogenesis.</text>
</comment>
<dbReference type="Pfam" id="PF05186">
    <property type="entry name" value="Dpy-30"/>
    <property type="match status" value="1"/>
</dbReference>
<reference evidence="12" key="3">
    <citation type="submission" date="2025-09" db="UniProtKB">
        <authorList>
            <consortium name="Ensembl"/>
        </authorList>
    </citation>
    <scope>IDENTIFICATION</scope>
    <source>
        <strain evidence="12">Glennie</strain>
    </source>
</reference>
<evidence type="ECO:0000256" key="10">
    <source>
        <dbReference type="ARBA" id="ARBA00068754"/>
    </source>
</evidence>
<dbReference type="InterPro" id="IPR049630">
    <property type="entry name" value="DYDC-like_DD"/>
</dbReference>
<comment type="subunit">
    <text evidence="9">Component of the axonemal radial spoke complex 1 (RS1), at least composed of spoke head proteins RSPH1, RSPH3, RSPH9 and the cilia-specific component RSPH4A or sperm-specific component RSPH6A, spoke stalk proteins RSPH14, DNAJB13, DYDC1, ROPN1L and NME5, and the anchor protein IQUB. Interacts with SH3GL3.</text>
</comment>
<sequence>MESNYLRKHLGQCLAQGLAEIAKYRPSDPIEYLAFWIYKYKSNILEEHMRQIEKAQLKREQALAKLEEELLEKMKAEEEASLQLAQKQLLEESEKENQKAEEGVFEYSQNELVKTLAEISDKYGAPNLSRVEELDESVMSDVALSATSDQTYQDG</sequence>
<evidence type="ECO:0000256" key="6">
    <source>
        <dbReference type="ARBA" id="ARBA00023212"/>
    </source>
</evidence>
<evidence type="ECO:0000256" key="11">
    <source>
        <dbReference type="SAM" id="Coils"/>
    </source>
</evidence>
<evidence type="ECO:0000256" key="8">
    <source>
        <dbReference type="ARBA" id="ARBA00058296"/>
    </source>
</evidence>
<reference evidence="12" key="2">
    <citation type="submission" date="2025-08" db="UniProtKB">
        <authorList>
            <consortium name="Ensembl"/>
        </authorList>
    </citation>
    <scope>IDENTIFICATION</scope>
    <source>
        <strain evidence="12">Glennie</strain>
    </source>
</reference>
<proteinExistence type="inferred from homology"/>
<dbReference type="CTD" id="143241"/>
<organism evidence="12 13">
    <name type="scientific">Ornithorhynchus anatinus</name>
    <name type="common">Duckbill platypus</name>
    <dbReference type="NCBI Taxonomy" id="9258"/>
    <lineage>
        <taxon>Eukaryota</taxon>
        <taxon>Metazoa</taxon>
        <taxon>Chordata</taxon>
        <taxon>Craniata</taxon>
        <taxon>Vertebrata</taxon>
        <taxon>Euteleostomi</taxon>
        <taxon>Mammalia</taxon>
        <taxon>Monotremata</taxon>
        <taxon>Ornithorhynchidae</taxon>
        <taxon>Ornithorhynchus</taxon>
    </lineage>
</organism>
<dbReference type="FunCoup" id="F7ATQ9">
    <property type="interactions" value="11"/>
</dbReference>
<dbReference type="Ensembl" id="ENSOANT00000006543.3">
    <property type="protein sequence ID" value="ENSOANP00000006541.3"/>
    <property type="gene ID" value="ENSOANG00000004121.3"/>
</dbReference>
<evidence type="ECO:0000256" key="3">
    <source>
        <dbReference type="ARBA" id="ARBA00022490"/>
    </source>
</evidence>
<dbReference type="Bgee" id="ENSOANG00000004121">
    <property type="expression patterns" value="Expressed in testis and 2 other cell types or tissues"/>
</dbReference>
<keyword evidence="13" id="KW-1185">Reference proteome</keyword>
<evidence type="ECO:0000256" key="5">
    <source>
        <dbReference type="ARBA" id="ARBA00023069"/>
    </source>
</evidence>
<dbReference type="OrthoDB" id="432281at2759"/>
<dbReference type="Gene3D" id="1.20.890.10">
    <property type="entry name" value="cAMP-dependent protein kinase regulatory subunit, dimerization-anchoring domain"/>
    <property type="match status" value="1"/>
</dbReference>
<evidence type="ECO:0000256" key="2">
    <source>
        <dbReference type="ARBA" id="ARBA00010849"/>
    </source>
</evidence>
<dbReference type="GO" id="GO:0048188">
    <property type="term" value="C:Set1C/COMPASS complex"/>
    <property type="evidence" value="ECO:0007669"/>
    <property type="project" value="InterPro"/>
</dbReference>
<dbReference type="OMA" id="ELMFQQQ"/>
<feature type="coiled-coil region" evidence="11">
    <location>
        <begin position="45"/>
        <end position="110"/>
    </location>
</feature>
<dbReference type="STRING" id="9258.ENSOANP00000006541"/>
<dbReference type="RefSeq" id="XP_028915329.1">
    <property type="nucleotide sequence ID" value="XM_029059496.2"/>
</dbReference>
<keyword evidence="3" id="KW-0963">Cytoplasm</keyword>
<evidence type="ECO:0000256" key="1">
    <source>
        <dbReference type="ARBA" id="ARBA00004611"/>
    </source>
</evidence>
<dbReference type="PANTHER" id="PTHR23356">
    <property type="entry name" value="DPY30-RELATED"/>
    <property type="match status" value="1"/>
</dbReference>
<dbReference type="InterPro" id="IPR007858">
    <property type="entry name" value="Dpy-30_motif"/>
</dbReference>
<keyword evidence="5" id="KW-0969">Cilium</keyword>
<dbReference type="InterPro" id="IPR037856">
    <property type="entry name" value="Sdc1/DPY30"/>
</dbReference>
<comment type="subcellular location">
    <subcellularLocation>
        <location evidence="1">Cytoplasm</location>
        <location evidence="1">Cytoskeleton</location>
        <location evidence="1">Flagellum axoneme</location>
    </subcellularLocation>
</comment>
<dbReference type="eggNOG" id="ENOG502S3U3">
    <property type="taxonomic scope" value="Eukaryota"/>
</dbReference>
<reference evidence="12 13" key="1">
    <citation type="journal article" date="2008" name="Nature">
        <title>Genome analysis of the platypus reveals unique signatures of evolution.</title>
        <authorList>
            <person name="Warren W.C."/>
            <person name="Hillier L.W."/>
            <person name="Marshall Graves J.A."/>
            <person name="Birney E."/>
            <person name="Ponting C.P."/>
            <person name="Grutzner F."/>
            <person name="Belov K."/>
            <person name="Miller W."/>
            <person name="Clarke L."/>
            <person name="Chinwalla A.T."/>
            <person name="Yang S.P."/>
            <person name="Heger A."/>
            <person name="Locke D.P."/>
            <person name="Miethke P."/>
            <person name="Waters P.D."/>
            <person name="Veyrunes F."/>
            <person name="Fulton L."/>
            <person name="Fulton B."/>
            <person name="Graves T."/>
            <person name="Wallis J."/>
            <person name="Puente X.S."/>
            <person name="Lopez-Otin C."/>
            <person name="Ordonez G.R."/>
            <person name="Eichler E.E."/>
            <person name="Chen L."/>
            <person name="Cheng Z."/>
            <person name="Deakin J.E."/>
            <person name="Alsop A."/>
            <person name="Thompson K."/>
            <person name="Kirby P."/>
            <person name="Papenfuss A.T."/>
            <person name="Wakefield M.J."/>
            <person name="Olender T."/>
            <person name="Lancet D."/>
            <person name="Huttley G.A."/>
            <person name="Smit A.F."/>
            <person name="Pask A."/>
            <person name="Temple-Smith P."/>
            <person name="Batzer M.A."/>
            <person name="Walker J.A."/>
            <person name="Konkel M.K."/>
            <person name="Harris R.S."/>
            <person name="Whittington C.M."/>
            <person name="Wong E.S."/>
            <person name="Gemmell N.J."/>
            <person name="Buschiazzo E."/>
            <person name="Vargas Jentzsch I.M."/>
            <person name="Merkel A."/>
            <person name="Schmitz J."/>
            <person name="Zemann A."/>
            <person name="Churakov G."/>
            <person name="Kriegs J.O."/>
            <person name="Brosius J."/>
            <person name="Murchison E.P."/>
            <person name="Sachidanandam R."/>
            <person name="Smith C."/>
            <person name="Hannon G.J."/>
            <person name="Tsend-Ayush E."/>
            <person name="McMillan D."/>
            <person name="Attenborough R."/>
            <person name="Rens W."/>
            <person name="Ferguson-Smith M."/>
            <person name="Lefevre C.M."/>
            <person name="Sharp J.A."/>
            <person name="Nicholas K.R."/>
            <person name="Ray D.A."/>
            <person name="Kube M."/>
            <person name="Reinhardt R."/>
            <person name="Pringle T.H."/>
            <person name="Taylor J."/>
            <person name="Jones R.C."/>
            <person name="Nixon B."/>
            <person name="Dacheux J.L."/>
            <person name="Niwa H."/>
            <person name="Sekita Y."/>
            <person name="Huang X."/>
            <person name="Stark A."/>
            <person name="Kheradpour P."/>
            <person name="Kellis M."/>
            <person name="Flicek P."/>
            <person name="Chen Y."/>
            <person name="Webber C."/>
            <person name="Hardison R."/>
            <person name="Nelson J."/>
            <person name="Hallsworth-Pepin K."/>
            <person name="Delehaunty K."/>
            <person name="Markovic C."/>
            <person name="Minx P."/>
            <person name="Feng Y."/>
            <person name="Kremitzki C."/>
            <person name="Mitreva M."/>
            <person name="Glasscock J."/>
            <person name="Wylie T."/>
            <person name="Wohldmann P."/>
            <person name="Thiru P."/>
            <person name="Nhan M.N."/>
            <person name="Pohl C.S."/>
            <person name="Smith S.M."/>
            <person name="Hou S."/>
            <person name="Nefedov M."/>
            <person name="de Jong P.J."/>
            <person name="Renfree M.B."/>
            <person name="Mardis E.R."/>
            <person name="Wilson R.K."/>
        </authorList>
    </citation>
    <scope>NUCLEOTIDE SEQUENCE [LARGE SCALE GENOMIC DNA]</scope>
    <source>
        <strain evidence="12 13">Glennie</strain>
    </source>
</reference>
<evidence type="ECO:0000256" key="9">
    <source>
        <dbReference type="ARBA" id="ARBA00062391"/>
    </source>
</evidence>
<dbReference type="RefSeq" id="XP_028915328.1">
    <property type="nucleotide sequence ID" value="XM_029059495.2"/>
</dbReference>
<dbReference type="FunFam" id="1.20.890.10:FF:000009">
    <property type="entry name" value="DPY30 domain-containing protein 1"/>
    <property type="match status" value="1"/>
</dbReference>
<evidence type="ECO:0000313" key="12">
    <source>
        <dbReference type="Ensembl" id="ENSOANP00000006541.3"/>
    </source>
</evidence>
<dbReference type="HOGENOM" id="CLU_117703_1_0_1"/>
<comment type="similarity">
    <text evidence="2">Belongs to the dpy-30 family.</text>
</comment>
<protein>
    <recommendedName>
        <fullName evidence="10">DPY30 domain-containing protein 1</fullName>
    </recommendedName>
</protein>
<keyword evidence="7" id="KW-0966">Cell projection</keyword>
<gene>
    <name evidence="12" type="primary">DYDC1</name>
</gene>
<keyword evidence="11" id="KW-0175">Coiled coil</keyword>
<dbReference type="InParanoid" id="F7ATQ9"/>
<evidence type="ECO:0000313" key="13">
    <source>
        <dbReference type="Proteomes" id="UP000002279"/>
    </source>
</evidence>
<name>F7ATQ9_ORNAN</name>
<keyword evidence="4" id="KW-0282">Flagellum</keyword>